<dbReference type="HAMAP" id="MF_00225">
    <property type="entry name" value="DHO_dh_type2"/>
    <property type="match status" value="1"/>
</dbReference>
<dbReference type="KEGG" id="palo:E6C60_2750"/>
<feature type="binding site" evidence="15">
    <location>
        <begin position="378"/>
        <end position="379"/>
    </location>
    <ligand>
        <name>FMN</name>
        <dbReference type="ChEBI" id="CHEBI:58210"/>
    </ligand>
</feature>
<dbReference type="UniPathway" id="UPA00070">
    <property type="reaction ID" value="UER00945"/>
</dbReference>
<feature type="binding site" evidence="15">
    <location>
        <position position="278"/>
    </location>
    <ligand>
        <name>FMN</name>
        <dbReference type="ChEBI" id="CHEBI:58210"/>
    </ligand>
</feature>
<evidence type="ECO:0000256" key="14">
    <source>
        <dbReference type="ARBA" id="ARBA00048996"/>
    </source>
</evidence>
<feature type="binding site" evidence="15">
    <location>
        <begin position="171"/>
        <end position="175"/>
    </location>
    <ligand>
        <name>substrate</name>
    </ligand>
</feature>
<keyword evidence="10 15" id="KW-0665">Pyrimidine biosynthesis</keyword>
<dbReference type="GO" id="GO:0005737">
    <property type="term" value="C:cytoplasm"/>
    <property type="evidence" value="ECO:0007669"/>
    <property type="project" value="InterPro"/>
</dbReference>
<evidence type="ECO:0000256" key="10">
    <source>
        <dbReference type="ARBA" id="ARBA00022975"/>
    </source>
</evidence>
<feature type="binding site" evidence="15">
    <location>
        <position position="328"/>
    </location>
    <ligand>
        <name>FMN</name>
        <dbReference type="ChEBI" id="CHEBI:58210"/>
    </ligand>
</feature>
<feature type="binding site" evidence="15">
    <location>
        <position position="233"/>
    </location>
    <ligand>
        <name>substrate</name>
    </ligand>
</feature>
<evidence type="ECO:0000256" key="9">
    <source>
        <dbReference type="ARBA" id="ARBA00022643"/>
    </source>
</evidence>
<evidence type="ECO:0000256" key="15">
    <source>
        <dbReference type="HAMAP-Rule" id="MF_00225"/>
    </source>
</evidence>
<dbReference type="InterPro" id="IPR005719">
    <property type="entry name" value="Dihydroorotate_DH_2"/>
</dbReference>
<evidence type="ECO:0000256" key="11">
    <source>
        <dbReference type="ARBA" id="ARBA00023002"/>
    </source>
</evidence>
<evidence type="ECO:0000256" key="4">
    <source>
        <dbReference type="ARBA" id="ARBA00004715"/>
    </source>
</evidence>
<evidence type="ECO:0000256" key="5">
    <source>
        <dbReference type="ARBA" id="ARBA00005161"/>
    </source>
</evidence>
<feature type="binding site" evidence="15">
    <location>
        <position position="200"/>
    </location>
    <ligand>
        <name>FMN</name>
        <dbReference type="ChEBI" id="CHEBI:58210"/>
    </ligand>
</feature>
<feature type="binding site" evidence="15">
    <location>
        <position position="357"/>
    </location>
    <ligand>
        <name>FMN</name>
        <dbReference type="ChEBI" id="CHEBI:58210"/>
    </ligand>
</feature>
<evidence type="ECO:0000256" key="2">
    <source>
        <dbReference type="ARBA" id="ARBA00003616"/>
    </source>
</evidence>
<comment type="catalytic activity">
    <reaction evidence="13 15">
        <text>(S)-dihydroorotate + a quinone = orotate + a quinol</text>
        <dbReference type="Rhea" id="RHEA:30187"/>
        <dbReference type="ChEBI" id="CHEBI:24646"/>
        <dbReference type="ChEBI" id="CHEBI:30839"/>
        <dbReference type="ChEBI" id="CHEBI:30864"/>
        <dbReference type="ChEBI" id="CHEBI:132124"/>
        <dbReference type="EC" id="1.3.5.2"/>
    </reaction>
</comment>
<keyword evidence="9 15" id="KW-0288">FMN</keyword>
<keyword evidence="8 15" id="KW-0285">Flavoprotein</keyword>
<feature type="active site" description="Nucleophile" evidence="15">
    <location>
        <position position="236"/>
    </location>
</feature>
<keyword evidence="11 15" id="KW-0560">Oxidoreductase</keyword>
<organism evidence="17 18">
    <name type="scientific">Paenibacillus algicola</name>
    <dbReference type="NCBI Taxonomy" id="2565926"/>
    <lineage>
        <taxon>Bacteria</taxon>
        <taxon>Bacillati</taxon>
        <taxon>Bacillota</taxon>
        <taxon>Bacilli</taxon>
        <taxon>Bacillales</taxon>
        <taxon>Paenibacillaceae</taxon>
        <taxon>Paenibacillus</taxon>
    </lineage>
</organism>
<feature type="domain" description="Dihydroorotate dehydrogenase catalytic" evidence="16">
    <location>
        <begin position="105"/>
        <end position="400"/>
    </location>
</feature>
<gene>
    <name evidence="15" type="primary">pyrD</name>
    <name evidence="17" type="ORF">E6C60_2750</name>
</gene>
<feature type="binding site" evidence="15">
    <location>
        <position position="233"/>
    </location>
    <ligand>
        <name>FMN</name>
        <dbReference type="ChEBI" id="CHEBI:58210"/>
    </ligand>
</feature>
<dbReference type="PANTHER" id="PTHR48109">
    <property type="entry name" value="DIHYDROOROTATE DEHYDROGENASE (QUINONE), MITOCHONDRIAL-RELATED"/>
    <property type="match status" value="1"/>
</dbReference>
<dbReference type="PANTHER" id="PTHR48109:SF4">
    <property type="entry name" value="DIHYDROOROTATE DEHYDROGENASE (QUINONE), MITOCHONDRIAL"/>
    <property type="match status" value="1"/>
</dbReference>
<dbReference type="PROSITE" id="PS00912">
    <property type="entry name" value="DHODEHASE_2"/>
    <property type="match status" value="1"/>
</dbReference>
<accession>A0A4P8XL20</accession>
<protein>
    <recommendedName>
        <fullName evidence="15">Dihydroorotate dehydrogenase (quinone)</fullName>
        <ecNumber evidence="15">1.3.5.2</ecNumber>
    </recommendedName>
    <alternativeName>
        <fullName evidence="15">DHOdehase</fullName>
        <shortName evidence="15">DHOD</shortName>
        <shortName evidence="15">DHODase</shortName>
    </alternativeName>
    <alternativeName>
        <fullName evidence="15">Dihydroorotate oxidase</fullName>
    </alternativeName>
</protein>
<reference evidence="17 18" key="1">
    <citation type="submission" date="2019-05" db="EMBL/GenBank/DDBJ databases">
        <authorList>
            <person name="Chen C."/>
        </authorList>
    </citation>
    <scope>NUCLEOTIDE SEQUENCE [LARGE SCALE GENOMIC DNA]</scope>
    <source>
        <strain evidence="17 18">HB172198</strain>
    </source>
</reference>
<dbReference type="GO" id="GO:0006207">
    <property type="term" value="P:'de novo' pyrimidine nucleobase biosynthetic process"/>
    <property type="evidence" value="ECO:0007669"/>
    <property type="project" value="UniProtKB-UniRule"/>
</dbReference>
<evidence type="ECO:0000256" key="3">
    <source>
        <dbReference type="ARBA" id="ARBA00004370"/>
    </source>
</evidence>
<comment type="subunit">
    <text evidence="15">Monomer.</text>
</comment>
<sequence>MKDCLYIVKDSHWKCHAGQALEGAEQGVKNFLFYAESDKLVGREQKAWRGRMDVLYRNVGKPIFFKMDPEKAHHLVVDGLAKSMALPGAEAAMRTMYGVRETSDLAVDLWGIHFPTPVGLAAGLDKNAKAVRGFSSIGFGFMEVGTVTPKGQSGNELPRLFRLPEDEALINRMGFNNEGAAAMAGRLKQLQERRIPIAVNIGKNKTTPNEEANRDYETCIRELYPYGDFFVVNISSPNTPDLRSLQHGSELSSLLEAVKQEMGRQAEVYGTSKPVLVKIAPDVSQDELEFMVDTISRSGVSGIIASNTTLSREGLSHPNAKETGGLSGKPLKERSTEIISLIYQQTEGKLPIIGSGGIFTAEDAYDKIKAGASLVEIYTALIYEGPEVNRRLHAGLQQLLKRDGYTHISEAVGAKHR</sequence>
<dbReference type="GO" id="GO:0005886">
    <property type="term" value="C:plasma membrane"/>
    <property type="evidence" value="ECO:0007669"/>
    <property type="project" value="UniProtKB-SubCell"/>
</dbReference>
<feature type="binding site" evidence="15">
    <location>
        <position position="238"/>
    </location>
    <ligand>
        <name>substrate</name>
    </ligand>
</feature>
<dbReference type="GO" id="GO:0044205">
    <property type="term" value="P:'de novo' UMP biosynthetic process"/>
    <property type="evidence" value="ECO:0007669"/>
    <property type="project" value="UniProtKB-UniRule"/>
</dbReference>
<dbReference type="NCBIfam" id="NF003652">
    <property type="entry name" value="PRK05286.2-5"/>
    <property type="match status" value="1"/>
</dbReference>
<evidence type="ECO:0000256" key="6">
    <source>
        <dbReference type="ARBA" id="ARBA00005359"/>
    </source>
</evidence>
<dbReference type="InterPro" id="IPR013785">
    <property type="entry name" value="Aldolase_TIM"/>
</dbReference>
<evidence type="ECO:0000256" key="8">
    <source>
        <dbReference type="ARBA" id="ARBA00022630"/>
    </source>
</evidence>
<dbReference type="PROSITE" id="PS00911">
    <property type="entry name" value="DHODEHASE_1"/>
    <property type="match status" value="1"/>
</dbReference>
<comment type="function">
    <text evidence="2">Catalyzes the conversion of dihydroorotate to orotate with NAD(+) as electron acceptor.</text>
</comment>
<dbReference type="EMBL" id="CP040396">
    <property type="protein sequence ID" value="QCT03462.1"/>
    <property type="molecule type" value="Genomic_DNA"/>
</dbReference>
<evidence type="ECO:0000313" key="17">
    <source>
        <dbReference type="EMBL" id="QCT03462.1"/>
    </source>
</evidence>
<evidence type="ECO:0000256" key="1">
    <source>
        <dbReference type="ARBA" id="ARBA00003125"/>
    </source>
</evidence>
<keyword evidence="18" id="KW-1185">Reference proteome</keyword>
<comment type="pathway">
    <text evidence="4">Pyrimidine metabolism; UMP biosynthesis via de novo pathway; orotate from (S)-dihydroorotate (NAD(+) route): step 1/1.</text>
</comment>
<comment type="pathway">
    <text evidence="5 15">Pyrimidine metabolism; UMP biosynthesis via de novo pathway; orotate from (S)-dihydroorotate (quinone route): step 1/1.</text>
</comment>
<dbReference type="Gene3D" id="3.20.20.70">
    <property type="entry name" value="Aldolase class I"/>
    <property type="match status" value="1"/>
</dbReference>
<feature type="binding site" evidence="15">
    <location>
        <position position="306"/>
    </location>
    <ligand>
        <name>FMN</name>
        <dbReference type="ChEBI" id="CHEBI:58210"/>
    </ligand>
</feature>
<dbReference type="NCBIfam" id="NF003645">
    <property type="entry name" value="PRK05286.1-2"/>
    <property type="match status" value="1"/>
</dbReference>
<dbReference type="AlphaFoldDB" id="A0A4P8XL20"/>
<dbReference type="SUPFAM" id="SSF51395">
    <property type="entry name" value="FMN-linked oxidoreductases"/>
    <property type="match status" value="1"/>
</dbReference>
<dbReference type="InterPro" id="IPR005720">
    <property type="entry name" value="Dihydroorotate_DH_cat"/>
</dbReference>
<name>A0A4P8XL20_9BACL</name>
<keyword evidence="12 15" id="KW-0472">Membrane</keyword>
<comment type="function">
    <text evidence="1 15">Catalyzes the conversion of dihydroorotate to orotate with quinone as electron acceptor.</text>
</comment>
<keyword evidence="15" id="KW-1003">Cell membrane</keyword>
<comment type="similarity">
    <text evidence="6 15">Belongs to the dihydroorotate dehydrogenase family. Type 2 subfamily.</text>
</comment>
<feature type="binding site" evidence="15">
    <location>
        <position position="146"/>
    </location>
    <ligand>
        <name>FMN</name>
        <dbReference type="ChEBI" id="CHEBI:58210"/>
    </ligand>
</feature>
<dbReference type="CDD" id="cd04738">
    <property type="entry name" value="DHOD_2_like"/>
    <property type="match status" value="1"/>
</dbReference>
<dbReference type="Proteomes" id="UP000300879">
    <property type="component" value="Chromosome"/>
</dbReference>
<feature type="binding site" evidence="15">
    <location>
        <begin position="307"/>
        <end position="308"/>
    </location>
    <ligand>
        <name>substrate</name>
    </ligand>
</feature>
<dbReference type="GO" id="GO:0004589">
    <property type="term" value="F:dihydroorotate dehydrogenase (NAD+) activity"/>
    <property type="evidence" value="ECO:0007669"/>
    <property type="project" value="UniProtKB-EC"/>
</dbReference>
<comment type="catalytic activity">
    <reaction evidence="14">
        <text>(S)-dihydroorotate + NAD(+) = orotate + NADH + H(+)</text>
        <dbReference type="Rhea" id="RHEA:13513"/>
        <dbReference type="ChEBI" id="CHEBI:15378"/>
        <dbReference type="ChEBI" id="CHEBI:30839"/>
        <dbReference type="ChEBI" id="CHEBI:30864"/>
        <dbReference type="ChEBI" id="CHEBI:57540"/>
        <dbReference type="ChEBI" id="CHEBI:57945"/>
        <dbReference type="EC" id="1.3.1.14"/>
    </reaction>
</comment>
<dbReference type="GO" id="GO:0106430">
    <property type="term" value="F:dihydroorotate dehydrogenase (quinone) activity"/>
    <property type="evidence" value="ECO:0007669"/>
    <property type="project" value="UniProtKB-EC"/>
</dbReference>
<evidence type="ECO:0000256" key="7">
    <source>
        <dbReference type="ARBA" id="ARBA00011669"/>
    </source>
</evidence>
<dbReference type="EC" id="1.3.5.2" evidence="15"/>
<evidence type="ECO:0000313" key="18">
    <source>
        <dbReference type="Proteomes" id="UP000300879"/>
    </source>
</evidence>
<dbReference type="InterPro" id="IPR001295">
    <property type="entry name" value="Dihydroorotate_DH_CS"/>
</dbReference>
<feature type="binding site" evidence="15">
    <location>
        <begin position="122"/>
        <end position="126"/>
    </location>
    <ligand>
        <name>FMN</name>
        <dbReference type="ChEBI" id="CHEBI:58210"/>
    </ligand>
</feature>
<dbReference type="NCBIfam" id="TIGR01036">
    <property type="entry name" value="pyrD_sub2"/>
    <property type="match status" value="1"/>
</dbReference>
<evidence type="ECO:0000256" key="13">
    <source>
        <dbReference type="ARBA" id="ARBA00048639"/>
    </source>
</evidence>
<feature type="binding site" evidence="15">
    <location>
        <position position="126"/>
    </location>
    <ligand>
        <name>substrate</name>
    </ligand>
</feature>
<comment type="subcellular location">
    <subcellularLocation>
        <location evidence="15">Cell membrane</location>
        <topology evidence="15">Peripheral membrane protein</topology>
    </subcellularLocation>
    <subcellularLocation>
        <location evidence="3">Membrane</location>
    </subcellularLocation>
</comment>
<comment type="cofactor">
    <cofactor evidence="15">
        <name>FMN</name>
        <dbReference type="ChEBI" id="CHEBI:58210"/>
    </cofactor>
    <text evidence="15">Binds 1 FMN per subunit.</text>
</comment>
<dbReference type="InterPro" id="IPR050074">
    <property type="entry name" value="DHO_dehydrogenase"/>
</dbReference>
<evidence type="ECO:0000259" key="16">
    <source>
        <dbReference type="Pfam" id="PF01180"/>
    </source>
</evidence>
<dbReference type="Pfam" id="PF01180">
    <property type="entry name" value="DHO_dh"/>
    <property type="match status" value="1"/>
</dbReference>
<proteinExistence type="inferred from homology"/>
<evidence type="ECO:0000256" key="12">
    <source>
        <dbReference type="ARBA" id="ARBA00023136"/>
    </source>
</evidence>
<comment type="subunit">
    <text evidence="7">Heterotetramer of 2 PyrK and 2 PyrD type B subunits.</text>
</comment>